<dbReference type="InParanoid" id="A0A162Q5C3"/>
<proteinExistence type="predicted"/>
<dbReference type="RefSeq" id="XP_018298266.1">
    <property type="nucleotide sequence ID" value="XM_018440461.1"/>
</dbReference>
<sequence length="109" mass="12746">MTEGFALCIYPYLLCHSYDYLHYTETDTYILRKMKISMCLMFPFWITQLSLLGNIAYITIVHECGEEKKKIGYYGFVNDEASTEYDVLTLSKKEKACESKQPELNVLMI</sequence>
<dbReference type="AlphaFoldDB" id="A0A162Q5C3"/>
<reference evidence="3" key="1">
    <citation type="submission" date="2015-06" db="EMBL/GenBank/DDBJ databases">
        <title>Expansion of signal transduction pathways in fungi by whole-genome duplication.</title>
        <authorList>
            <consortium name="DOE Joint Genome Institute"/>
            <person name="Corrochano L.M."/>
            <person name="Kuo A."/>
            <person name="Marcet-Houben M."/>
            <person name="Polaino S."/>
            <person name="Salamov A."/>
            <person name="Villalobos J.M."/>
            <person name="Alvarez M.I."/>
            <person name="Avalos J."/>
            <person name="Benito E.P."/>
            <person name="Benoit I."/>
            <person name="Burger G."/>
            <person name="Camino L.P."/>
            <person name="Canovas D."/>
            <person name="Cerda-Olmedo E."/>
            <person name="Cheng J.-F."/>
            <person name="Dominguez A."/>
            <person name="Elias M."/>
            <person name="Eslava A.P."/>
            <person name="Glaser F."/>
            <person name="Grimwood J."/>
            <person name="Gutierrez G."/>
            <person name="Heitman J."/>
            <person name="Henrissat B."/>
            <person name="Iturriaga E.A."/>
            <person name="Lang B.F."/>
            <person name="Lavin J.L."/>
            <person name="Lee S."/>
            <person name="Li W."/>
            <person name="Lindquist E."/>
            <person name="Lopez-Garcia S."/>
            <person name="Luque E.M."/>
            <person name="Marcos A.T."/>
            <person name="Martin J."/>
            <person name="McCluskey K."/>
            <person name="Medina H.R."/>
            <person name="Miralles-Duran A."/>
            <person name="Miyazaki A."/>
            <person name="Munoz-Torres E."/>
            <person name="Oguiza J.A."/>
            <person name="Ohm R."/>
            <person name="Olmedo M."/>
            <person name="Orejas M."/>
            <person name="Ortiz-Castellanos L."/>
            <person name="Pisabarro A.G."/>
            <person name="Rodriguez-Romero J."/>
            <person name="Ruiz-Herrera J."/>
            <person name="Ruiz-Vazquez R."/>
            <person name="Sanz C."/>
            <person name="Schackwitz W."/>
            <person name="Schmutz J."/>
            <person name="Shahriari M."/>
            <person name="Shelest E."/>
            <person name="Silva-Franco F."/>
            <person name="Soanes D."/>
            <person name="Syed K."/>
            <person name="Tagua V.G."/>
            <person name="Talbot N.J."/>
            <person name="Thon M."/>
            <person name="De vries R.P."/>
            <person name="Wiebenga A."/>
            <person name="Yadav J.S."/>
            <person name="Braun E.L."/>
            <person name="Baker S."/>
            <person name="Garre V."/>
            <person name="Horwitz B."/>
            <person name="Torres-Martinez S."/>
            <person name="Idnurm A."/>
            <person name="Herrera-Estrella A."/>
            <person name="Gabaldon T."/>
            <person name="Grigoriev I.V."/>
        </authorList>
    </citation>
    <scope>NUCLEOTIDE SEQUENCE [LARGE SCALE GENOMIC DNA]</scope>
    <source>
        <strain evidence="3">NRRL 1555(-)</strain>
    </source>
</reference>
<evidence type="ECO:0000256" key="1">
    <source>
        <dbReference type="SAM" id="Phobius"/>
    </source>
</evidence>
<dbReference type="GeneID" id="29001367"/>
<protein>
    <submittedName>
        <fullName evidence="2">Uncharacterized protein</fullName>
    </submittedName>
</protein>
<evidence type="ECO:0000313" key="3">
    <source>
        <dbReference type="Proteomes" id="UP000077315"/>
    </source>
</evidence>
<dbReference type="VEuPathDB" id="FungiDB:PHYBLDRAFT_59252"/>
<accession>A0A162Q5C3</accession>
<dbReference type="Proteomes" id="UP000077315">
    <property type="component" value="Unassembled WGS sequence"/>
</dbReference>
<evidence type="ECO:0000313" key="2">
    <source>
        <dbReference type="EMBL" id="OAD80226.1"/>
    </source>
</evidence>
<dbReference type="EMBL" id="KV440972">
    <property type="protein sequence ID" value="OAD80226.1"/>
    <property type="molecule type" value="Genomic_DNA"/>
</dbReference>
<keyword evidence="1" id="KW-0812">Transmembrane</keyword>
<keyword evidence="1" id="KW-0472">Membrane</keyword>
<keyword evidence="1" id="KW-1133">Transmembrane helix</keyword>
<name>A0A162Q5C3_PHYB8</name>
<feature type="transmembrane region" description="Helical" evidence="1">
    <location>
        <begin position="40"/>
        <end position="60"/>
    </location>
</feature>
<organism evidence="2 3">
    <name type="scientific">Phycomyces blakesleeanus (strain ATCC 8743b / DSM 1359 / FGSC 10004 / NBRC 33097 / NRRL 1555)</name>
    <dbReference type="NCBI Taxonomy" id="763407"/>
    <lineage>
        <taxon>Eukaryota</taxon>
        <taxon>Fungi</taxon>
        <taxon>Fungi incertae sedis</taxon>
        <taxon>Mucoromycota</taxon>
        <taxon>Mucoromycotina</taxon>
        <taxon>Mucoromycetes</taxon>
        <taxon>Mucorales</taxon>
        <taxon>Phycomycetaceae</taxon>
        <taxon>Phycomyces</taxon>
    </lineage>
</organism>
<keyword evidence="3" id="KW-1185">Reference proteome</keyword>
<gene>
    <name evidence="2" type="ORF">PHYBLDRAFT_59252</name>
</gene>